<accession>A0A3Q7G3P7</accession>
<evidence type="ECO:0000313" key="5">
    <source>
        <dbReference type="EnsemblPlants" id="Solyc04g071280.2.1"/>
    </source>
</evidence>
<evidence type="ECO:0000313" key="6">
    <source>
        <dbReference type="Proteomes" id="UP000004994"/>
    </source>
</evidence>
<dbReference type="PANTHER" id="PTHR47934:SF6">
    <property type="entry name" value="MITOCHONDRIAL GROUP I INTRON SPLICING FACTOR CCM1-RELATED"/>
    <property type="match status" value="1"/>
</dbReference>
<reference evidence="5" key="1">
    <citation type="journal article" date="2012" name="Nature">
        <title>The tomato genome sequence provides insights into fleshy fruit evolution.</title>
        <authorList>
            <consortium name="Tomato Genome Consortium"/>
        </authorList>
    </citation>
    <scope>NUCLEOTIDE SEQUENCE [LARGE SCALE GENOMIC DNA]</scope>
    <source>
        <strain evidence="5">cv. Heinz 1706</strain>
    </source>
</reference>
<keyword evidence="6" id="KW-1185">Reference proteome</keyword>
<feature type="repeat" description="PPR" evidence="3">
    <location>
        <begin position="320"/>
        <end position="354"/>
    </location>
</feature>
<dbReference type="InterPro" id="IPR002885">
    <property type="entry name" value="PPR_rpt"/>
</dbReference>
<dbReference type="Proteomes" id="UP000004994">
    <property type="component" value="Chromosome 4"/>
</dbReference>
<protein>
    <recommendedName>
        <fullName evidence="7">Pentacotripeptide-repeat region of PRORP domain-containing protein</fullName>
    </recommendedName>
</protein>
<evidence type="ECO:0008006" key="7">
    <source>
        <dbReference type="Google" id="ProtNLM"/>
    </source>
</evidence>
<dbReference type="SUPFAM" id="SSF48452">
    <property type="entry name" value="TPR-like"/>
    <property type="match status" value="1"/>
</dbReference>
<feature type="repeat" description="PPR" evidence="3">
    <location>
        <begin position="285"/>
        <end position="319"/>
    </location>
</feature>
<feature type="repeat" description="PPR" evidence="3">
    <location>
        <begin position="425"/>
        <end position="459"/>
    </location>
</feature>
<dbReference type="FunCoup" id="A0A3Q7G3P7">
    <property type="interactions" value="166"/>
</dbReference>
<feature type="repeat" description="PPR" evidence="3">
    <location>
        <begin position="250"/>
        <end position="284"/>
    </location>
</feature>
<keyword evidence="4" id="KW-0472">Membrane</keyword>
<dbReference type="PaxDb" id="4081-Solyc04g071280.1.1"/>
<evidence type="ECO:0000256" key="4">
    <source>
        <dbReference type="SAM" id="Phobius"/>
    </source>
</evidence>
<sequence>MVVVISTRIDKFGRVLRVVGQRFLSSSLVHSVSETKDEVETIARIINDHPFPVQPLQPMLKRHVSSSILSTMFVENVIGRLFAAHANGLKAYEFFEFCLNHPEYSPTSDAFEKTLHVLARMRYFDKGWELMKKIQQLQPSLLTLKSLSIMLSRIAKYQSYEDTLEAFEKMEQHLFPGKKFGTEEFNILLRAFCSQRQMKEARSVFNKLHSRFPPDTKTMNILLLGFKESGDITAVELFYHEMVKRGFKLNSVTYSIRIDAYCKKGRFGDALKLFEEMDRVNCLPTVETITTLIHGAGIARNISKAKELFNELFKRNFQPDTGAYNALLSSLTKSRDVKSAAVLMDEMEEKNIEFDNVTYHTMLWGLIRSNDVGGVIDLYERMVDKNFLPKARTVVMLMKFFCENQRVDLGLSLWNYLMNKGHCPHCHSLEILVTGLCSRGRVEEAFECSEQMLKRGRHMSELVFQMLKRFFLQLGEEEKLQKLYQMTKRLEMILPPNGQTVVSCLIYLILHIAEIFLWNLRNNDIFMIFPFVWVQFFVAVTYSCFMTTETVYRIFFCKERLCFYCVV</sequence>
<organism evidence="5">
    <name type="scientific">Solanum lycopersicum</name>
    <name type="common">Tomato</name>
    <name type="synonym">Lycopersicon esculentum</name>
    <dbReference type="NCBI Taxonomy" id="4081"/>
    <lineage>
        <taxon>Eukaryota</taxon>
        <taxon>Viridiplantae</taxon>
        <taxon>Streptophyta</taxon>
        <taxon>Embryophyta</taxon>
        <taxon>Tracheophyta</taxon>
        <taxon>Spermatophyta</taxon>
        <taxon>Magnoliopsida</taxon>
        <taxon>eudicotyledons</taxon>
        <taxon>Gunneridae</taxon>
        <taxon>Pentapetalae</taxon>
        <taxon>asterids</taxon>
        <taxon>lamiids</taxon>
        <taxon>Solanales</taxon>
        <taxon>Solanaceae</taxon>
        <taxon>Solanoideae</taxon>
        <taxon>Solaneae</taxon>
        <taxon>Solanum</taxon>
        <taxon>Solanum subgen. Lycopersicon</taxon>
    </lineage>
</organism>
<dbReference type="GO" id="GO:0003729">
    <property type="term" value="F:mRNA binding"/>
    <property type="evidence" value="ECO:0000318"/>
    <property type="project" value="GO_Central"/>
</dbReference>
<dbReference type="Gramene" id="Solyc04g071280.2.1">
    <property type="protein sequence ID" value="Solyc04g071280.2.1"/>
    <property type="gene ID" value="Solyc04g071280.2"/>
</dbReference>
<feature type="transmembrane region" description="Helical" evidence="4">
    <location>
        <begin position="498"/>
        <end position="519"/>
    </location>
</feature>
<dbReference type="InterPro" id="IPR051114">
    <property type="entry name" value="Mito_RNA_Proc_CCM1"/>
</dbReference>
<keyword evidence="4" id="KW-1133">Transmembrane helix</keyword>
<dbReference type="Gene3D" id="1.25.40.10">
    <property type="entry name" value="Tetratricopeptide repeat domain"/>
    <property type="match status" value="4"/>
</dbReference>
<name>A0A3Q7G3P7_SOLLC</name>
<dbReference type="NCBIfam" id="TIGR00756">
    <property type="entry name" value="PPR"/>
    <property type="match status" value="6"/>
</dbReference>
<feature type="transmembrane region" description="Helical" evidence="4">
    <location>
        <begin position="525"/>
        <end position="545"/>
    </location>
</feature>
<evidence type="ECO:0000256" key="3">
    <source>
        <dbReference type="PROSITE-ProRule" id="PRU00708"/>
    </source>
</evidence>
<evidence type="ECO:0000256" key="2">
    <source>
        <dbReference type="ARBA" id="ARBA00022737"/>
    </source>
</evidence>
<dbReference type="EnsemblPlants" id="Solyc04g071280.2.1">
    <property type="protein sequence ID" value="Solyc04g071280.2.1"/>
    <property type="gene ID" value="Solyc04g071280.2"/>
</dbReference>
<dbReference type="AlphaFoldDB" id="A0A3Q7G3P7"/>
<dbReference type="OMA" id="AFEFFKF"/>
<dbReference type="Pfam" id="PF13041">
    <property type="entry name" value="PPR_2"/>
    <property type="match status" value="2"/>
</dbReference>
<dbReference type="PANTHER" id="PTHR47934">
    <property type="entry name" value="PENTATRICOPEPTIDE REPEAT-CONTAINING PROTEIN PET309, MITOCHONDRIAL"/>
    <property type="match status" value="1"/>
</dbReference>
<comment type="similarity">
    <text evidence="1">Belongs to the PPR family. P subfamily.</text>
</comment>
<proteinExistence type="inferred from homology"/>
<dbReference type="InParanoid" id="A0A3Q7G3P7"/>
<evidence type="ECO:0000256" key="1">
    <source>
        <dbReference type="ARBA" id="ARBA00007626"/>
    </source>
</evidence>
<feature type="repeat" description="PPR" evidence="3">
    <location>
        <begin position="355"/>
        <end position="389"/>
    </location>
</feature>
<dbReference type="Pfam" id="PF01535">
    <property type="entry name" value="PPR"/>
    <property type="match status" value="3"/>
</dbReference>
<dbReference type="PROSITE" id="PS51375">
    <property type="entry name" value="PPR"/>
    <property type="match status" value="6"/>
</dbReference>
<keyword evidence="4" id="KW-0812">Transmembrane</keyword>
<reference evidence="5" key="2">
    <citation type="submission" date="2019-01" db="UniProtKB">
        <authorList>
            <consortium name="EnsemblPlants"/>
        </authorList>
    </citation>
    <scope>IDENTIFICATION</scope>
    <source>
        <strain evidence="5">cv. Heinz 1706</strain>
    </source>
</reference>
<dbReference type="InterPro" id="IPR011990">
    <property type="entry name" value="TPR-like_helical_dom_sf"/>
</dbReference>
<keyword evidence="2" id="KW-0677">Repeat</keyword>
<feature type="repeat" description="PPR" evidence="3">
    <location>
        <begin position="215"/>
        <end position="249"/>
    </location>
</feature>